<feature type="transmembrane region" description="Helical" evidence="9">
    <location>
        <begin position="148"/>
        <end position="168"/>
    </location>
</feature>
<evidence type="ECO:0000256" key="5">
    <source>
        <dbReference type="ARBA" id="ARBA00022741"/>
    </source>
</evidence>
<evidence type="ECO:0000259" key="10">
    <source>
        <dbReference type="PROSITE" id="PS50109"/>
    </source>
</evidence>
<organism evidence="11 12">
    <name type="scientific">Kaistella haifensis DSM 19056</name>
    <dbReference type="NCBI Taxonomy" id="1450526"/>
    <lineage>
        <taxon>Bacteria</taxon>
        <taxon>Pseudomonadati</taxon>
        <taxon>Bacteroidota</taxon>
        <taxon>Flavobacteriia</taxon>
        <taxon>Flavobacteriales</taxon>
        <taxon>Weeksellaceae</taxon>
        <taxon>Chryseobacterium group</taxon>
        <taxon>Kaistella</taxon>
    </lineage>
</organism>
<dbReference type="SUPFAM" id="SSF55874">
    <property type="entry name" value="ATPase domain of HSP90 chaperone/DNA topoisomerase II/histidine kinase"/>
    <property type="match status" value="1"/>
</dbReference>
<name>A0A246B901_9FLAO</name>
<evidence type="ECO:0000256" key="4">
    <source>
        <dbReference type="ARBA" id="ARBA00022679"/>
    </source>
</evidence>
<dbReference type="Proteomes" id="UP000197587">
    <property type="component" value="Unassembled WGS sequence"/>
</dbReference>
<dbReference type="GO" id="GO:0000155">
    <property type="term" value="F:phosphorelay sensor kinase activity"/>
    <property type="evidence" value="ECO:0007669"/>
    <property type="project" value="InterPro"/>
</dbReference>
<feature type="transmembrane region" description="Helical" evidence="9">
    <location>
        <begin position="12"/>
        <end position="34"/>
    </location>
</feature>
<dbReference type="PANTHER" id="PTHR43065">
    <property type="entry name" value="SENSOR HISTIDINE KINASE"/>
    <property type="match status" value="1"/>
</dbReference>
<gene>
    <name evidence="11" type="ORF">AP75_10720</name>
</gene>
<evidence type="ECO:0000256" key="1">
    <source>
        <dbReference type="ARBA" id="ARBA00000085"/>
    </source>
</evidence>
<keyword evidence="7" id="KW-0067">ATP-binding</keyword>
<dbReference type="Gene3D" id="1.10.287.130">
    <property type="match status" value="1"/>
</dbReference>
<dbReference type="SMART" id="SM00387">
    <property type="entry name" value="HATPase_c"/>
    <property type="match status" value="1"/>
</dbReference>
<dbReference type="InterPro" id="IPR003594">
    <property type="entry name" value="HATPase_dom"/>
</dbReference>
<keyword evidence="3" id="KW-0597">Phosphoprotein</keyword>
<proteinExistence type="predicted"/>
<evidence type="ECO:0000256" key="7">
    <source>
        <dbReference type="ARBA" id="ARBA00022840"/>
    </source>
</evidence>
<dbReference type="PROSITE" id="PS50109">
    <property type="entry name" value="HIS_KIN"/>
    <property type="match status" value="1"/>
</dbReference>
<feature type="domain" description="Histidine kinase" evidence="10">
    <location>
        <begin position="186"/>
        <end position="387"/>
    </location>
</feature>
<evidence type="ECO:0000256" key="2">
    <source>
        <dbReference type="ARBA" id="ARBA00012438"/>
    </source>
</evidence>
<accession>A0A246B901</accession>
<evidence type="ECO:0000256" key="6">
    <source>
        <dbReference type="ARBA" id="ARBA00022777"/>
    </source>
</evidence>
<dbReference type="AlphaFoldDB" id="A0A246B901"/>
<dbReference type="InterPro" id="IPR036890">
    <property type="entry name" value="HATPase_C_sf"/>
</dbReference>
<dbReference type="InterPro" id="IPR003661">
    <property type="entry name" value="HisK_dim/P_dom"/>
</dbReference>
<dbReference type="EMBL" id="JASZ02000025">
    <property type="protein sequence ID" value="OWK97594.1"/>
    <property type="molecule type" value="Genomic_DNA"/>
</dbReference>
<keyword evidence="9" id="KW-0812">Transmembrane</keyword>
<comment type="caution">
    <text evidence="11">The sequence shown here is derived from an EMBL/GenBank/DDBJ whole genome shotgun (WGS) entry which is preliminary data.</text>
</comment>
<keyword evidence="9" id="KW-1133">Transmembrane helix</keyword>
<sequence length="387" mass="44366">MKRRSFFSKINNWVIYILLTAAIGGVVIASVILIDFLRKEEIKRIGLFATAMKYQQEAQIIEDPMTLDLLLKINETNNTIPVIVTDKNKKPIGLQKNIPENILDDDAKMRSLLRKMESSYEPIELQMPDGNNQYVYYMNSDVLNNLRYTPYILGLLVIAYISFSFWFLRTIKKTDEGYVWAGLAKETAHQIGTPLSSMIGWIEILRMENENSEGVKEIENDINRLKTISERFSKIGSVPELNDLNINETLQQNFDYLKSRISTKVRFMLILPKQNILIPHNRILLSWVIENIVKNAVDAMKGEGKLEIELFEKHKNIVIDFKDSGSGMTAFQVRNAFKAGYSTKSRGWGLGLSLAKRVIKEYHNGDSRIAQTEVGKGTTFRIMMKNP</sequence>
<dbReference type="PRINTS" id="PR00344">
    <property type="entry name" value="BCTRLSENSOR"/>
</dbReference>
<reference evidence="11 12" key="1">
    <citation type="submission" date="2017-05" db="EMBL/GenBank/DDBJ databases">
        <title>Genome of Chryseobacterium haifense.</title>
        <authorList>
            <person name="Newman J.D."/>
        </authorList>
    </citation>
    <scope>NUCLEOTIDE SEQUENCE [LARGE SCALE GENOMIC DNA]</scope>
    <source>
        <strain evidence="11 12">DSM 19056</strain>
    </source>
</reference>
<keyword evidence="4" id="KW-0808">Transferase</keyword>
<keyword evidence="12" id="KW-1185">Reference proteome</keyword>
<dbReference type="CDD" id="cd00082">
    <property type="entry name" value="HisKA"/>
    <property type="match status" value="1"/>
</dbReference>
<keyword evidence="5" id="KW-0547">Nucleotide-binding</keyword>
<dbReference type="GO" id="GO:0005524">
    <property type="term" value="F:ATP binding"/>
    <property type="evidence" value="ECO:0007669"/>
    <property type="project" value="UniProtKB-KW"/>
</dbReference>
<evidence type="ECO:0000256" key="3">
    <source>
        <dbReference type="ARBA" id="ARBA00022553"/>
    </source>
</evidence>
<keyword evidence="6 11" id="KW-0418">Kinase</keyword>
<keyword evidence="8" id="KW-0902">Two-component regulatory system</keyword>
<dbReference type="PANTHER" id="PTHR43065:SF10">
    <property type="entry name" value="PEROXIDE STRESS-ACTIVATED HISTIDINE KINASE MAK3"/>
    <property type="match status" value="1"/>
</dbReference>
<dbReference type="InterPro" id="IPR004358">
    <property type="entry name" value="Sig_transdc_His_kin-like_C"/>
</dbReference>
<evidence type="ECO:0000256" key="8">
    <source>
        <dbReference type="ARBA" id="ARBA00023012"/>
    </source>
</evidence>
<keyword evidence="9" id="KW-0472">Membrane</keyword>
<dbReference type="RefSeq" id="WP_088264645.1">
    <property type="nucleotide sequence ID" value="NZ_JASZ02000025.1"/>
</dbReference>
<evidence type="ECO:0000313" key="11">
    <source>
        <dbReference type="EMBL" id="OWK97594.1"/>
    </source>
</evidence>
<evidence type="ECO:0000256" key="9">
    <source>
        <dbReference type="SAM" id="Phobius"/>
    </source>
</evidence>
<protein>
    <recommendedName>
        <fullName evidence="2">histidine kinase</fullName>
        <ecNumber evidence="2">2.7.13.3</ecNumber>
    </recommendedName>
</protein>
<dbReference type="Gene3D" id="3.30.565.10">
    <property type="entry name" value="Histidine kinase-like ATPase, C-terminal domain"/>
    <property type="match status" value="1"/>
</dbReference>
<evidence type="ECO:0000313" key="12">
    <source>
        <dbReference type="Proteomes" id="UP000197587"/>
    </source>
</evidence>
<dbReference type="EC" id="2.7.13.3" evidence="2"/>
<dbReference type="Pfam" id="PF02518">
    <property type="entry name" value="HATPase_c"/>
    <property type="match status" value="1"/>
</dbReference>
<dbReference type="InterPro" id="IPR005467">
    <property type="entry name" value="His_kinase_dom"/>
</dbReference>
<comment type="catalytic activity">
    <reaction evidence="1">
        <text>ATP + protein L-histidine = ADP + protein N-phospho-L-histidine.</text>
        <dbReference type="EC" id="2.7.13.3"/>
    </reaction>
</comment>